<dbReference type="STRING" id="2004952.A0A2C5YLS4"/>
<dbReference type="AlphaFoldDB" id="A0A2C5YLS4"/>
<dbReference type="GO" id="GO:0035303">
    <property type="term" value="P:regulation of dephosphorylation"/>
    <property type="evidence" value="ECO:0007669"/>
    <property type="project" value="TreeGrafter"/>
</dbReference>
<comment type="caution">
    <text evidence="1">The sequence shown here is derived from an EMBL/GenBank/DDBJ whole genome shotgun (WGS) entry which is preliminary data.</text>
</comment>
<accession>A0A2C5YLS4</accession>
<dbReference type="InterPro" id="IPR007304">
    <property type="entry name" value="TAP46-like"/>
</dbReference>
<dbReference type="PANTHER" id="PTHR10933:SF9">
    <property type="entry name" value="IMMUNOGLOBULIN-BINDING PROTEIN 1"/>
    <property type="match status" value="1"/>
</dbReference>
<dbReference type="Gene3D" id="1.25.40.540">
    <property type="entry name" value="TAP42-like family"/>
    <property type="match status" value="1"/>
</dbReference>
<evidence type="ECO:0000313" key="2">
    <source>
        <dbReference type="Proteomes" id="UP000226431"/>
    </source>
</evidence>
<keyword evidence="2" id="KW-1185">Reference proteome</keyword>
<protein>
    <submittedName>
        <fullName evidence="1">Uncharacterized protein</fullName>
    </submittedName>
</protein>
<dbReference type="Pfam" id="PF04177">
    <property type="entry name" value="TAP42"/>
    <property type="match status" value="1"/>
</dbReference>
<dbReference type="EMBL" id="NJES01000913">
    <property type="protein sequence ID" value="PHH68656.1"/>
    <property type="molecule type" value="Genomic_DNA"/>
</dbReference>
<dbReference type="GO" id="GO:0051721">
    <property type="term" value="F:protein phosphatase 2A binding"/>
    <property type="evidence" value="ECO:0007669"/>
    <property type="project" value="TreeGrafter"/>
</dbReference>
<dbReference type="PANTHER" id="PTHR10933">
    <property type="entry name" value="IMMUNOGLOBULIN-BINDING PROTEIN 1"/>
    <property type="match status" value="1"/>
</dbReference>
<gene>
    <name evidence="1" type="ORF">CDD80_7367</name>
</gene>
<dbReference type="InterPro" id="IPR038511">
    <property type="entry name" value="TAP42/TAP46-like_sf"/>
</dbReference>
<name>A0A2C5YLS4_9HYPO</name>
<dbReference type="Proteomes" id="UP000226431">
    <property type="component" value="Unassembled WGS sequence"/>
</dbReference>
<dbReference type="OrthoDB" id="10261753at2759"/>
<sequence>MSSEEDTSLTALYNRAEALRTRIETTADTKLVDEALSLYDRVRSGISSLAVFSPNEGLEDLGNGALRLLLLDFRVAGVLQRRPFSRDAPGIQQRISALTQARDSYLSFLDLADTYALVGADHRPLLETLRRDPVGFSGVSGGEGVEEEGG</sequence>
<dbReference type="GO" id="GO:0005829">
    <property type="term" value="C:cytosol"/>
    <property type="evidence" value="ECO:0007669"/>
    <property type="project" value="TreeGrafter"/>
</dbReference>
<proteinExistence type="predicted"/>
<evidence type="ECO:0000313" key="1">
    <source>
        <dbReference type="EMBL" id="PHH68656.1"/>
    </source>
</evidence>
<dbReference type="GO" id="GO:0009966">
    <property type="term" value="P:regulation of signal transduction"/>
    <property type="evidence" value="ECO:0007669"/>
    <property type="project" value="InterPro"/>
</dbReference>
<organism evidence="1 2">
    <name type="scientific">Ophiocordyceps camponoti-rufipedis</name>
    <dbReference type="NCBI Taxonomy" id="2004952"/>
    <lineage>
        <taxon>Eukaryota</taxon>
        <taxon>Fungi</taxon>
        <taxon>Dikarya</taxon>
        <taxon>Ascomycota</taxon>
        <taxon>Pezizomycotina</taxon>
        <taxon>Sordariomycetes</taxon>
        <taxon>Hypocreomycetidae</taxon>
        <taxon>Hypocreales</taxon>
        <taxon>Ophiocordycipitaceae</taxon>
        <taxon>Ophiocordyceps</taxon>
    </lineage>
</organism>
<reference evidence="1 2" key="1">
    <citation type="submission" date="2017-06" db="EMBL/GenBank/DDBJ databases">
        <title>Ant-infecting Ophiocordyceps genomes reveal a high diversity of potential behavioral manipulation genes and a possible major role for enterotoxins.</title>
        <authorList>
            <person name="De Bekker C."/>
            <person name="Evans H.C."/>
            <person name="Brachmann A."/>
            <person name="Hughes D.P."/>
        </authorList>
    </citation>
    <scope>NUCLEOTIDE SEQUENCE [LARGE SCALE GENOMIC DNA]</scope>
    <source>
        <strain evidence="1 2">Map16</strain>
    </source>
</reference>